<reference evidence="4 5" key="1">
    <citation type="submission" date="2018-10" db="EMBL/GenBank/DDBJ databases">
        <authorList>
            <person name="Jung H.S."/>
            <person name="Jeon C.O."/>
        </authorList>
    </citation>
    <scope>NUCLEOTIDE SEQUENCE [LARGE SCALE GENOMIC DNA]</scope>
    <source>
        <strain evidence="4 5">MA-7-27</strain>
    </source>
</reference>
<dbReference type="PROSITE" id="PS00092">
    <property type="entry name" value="N6_MTASE"/>
    <property type="match status" value="1"/>
</dbReference>
<keyword evidence="2" id="KW-0949">S-adenosyl-L-methionine</keyword>
<gene>
    <name evidence="4" type="ORF">D9R08_01310</name>
</gene>
<proteinExistence type="predicted"/>
<dbReference type="InterPro" id="IPR002052">
    <property type="entry name" value="DNA_methylase_N6_adenine_CS"/>
</dbReference>
<dbReference type="AlphaFoldDB" id="A0A3L9YBN5"/>
<evidence type="ECO:0000313" key="5">
    <source>
        <dbReference type="Proteomes" id="UP000281343"/>
    </source>
</evidence>
<dbReference type="Gene3D" id="3.40.50.150">
    <property type="entry name" value="Vaccinia Virus protein VP39"/>
    <property type="match status" value="1"/>
</dbReference>
<dbReference type="GO" id="GO:0008170">
    <property type="term" value="F:N-methyltransferase activity"/>
    <property type="evidence" value="ECO:0007669"/>
    <property type="project" value="UniProtKB-ARBA"/>
</dbReference>
<dbReference type="OrthoDB" id="5489421at2"/>
<evidence type="ECO:0000259" key="3">
    <source>
        <dbReference type="Pfam" id="PF05175"/>
    </source>
</evidence>
<name>A0A3L9YBN5_9RHOB</name>
<dbReference type="InterPro" id="IPR007848">
    <property type="entry name" value="Small_mtfrase_dom"/>
</dbReference>
<dbReference type="GO" id="GO:0003676">
    <property type="term" value="F:nucleic acid binding"/>
    <property type="evidence" value="ECO:0007669"/>
    <property type="project" value="InterPro"/>
</dbReference>
<dbReference type="GO" id="GO:0008757">
    <property type="term" value="F:S-adenosylmethionine-dependent methyltransferase activity"/>
    <property type="evidence" value="ECO:0007669"/>
    <property type="project" value="UniProtKB-ARBA"/>
</dbReference>
<dbReference type="RefSeq" id="WP_121896195.1">
    <property type="nucleotide sequence ID" value="NZ_RCNT01000001.1"/>
</dbReference>
<organism evidence="4 5">
    <name type="scientific">Rhodophyticola porphyridii</name>
    <dbReference type="NCBI Taxonomy" id="1852017"/>
    <lineage>
        <taxon>Bacteria</taxon>
        <taxon>Pseudomonadati</taxon>
        <taxon>Pseudomonadota</taxon>
        <taxon>Alphaproteobacteria</taxon>
        <taxon>Rhodobacterales</taxon>
        <taxon>Roseobacteraceae</taxon>
        <taxon>Rhodophyticola</taxon>
    </lineage>
</organism>
<keyword evidence="1 4" id="KW-0489">Methyltransferase</keyword>
<dbReference type="InterPro" id="IPR029063">
    <property type="entry name" value="SAM-dependent_MTases_sf"/>
</dbReference>
<dbReference type="Proteomes" id="UP000281343">
    <property type="component" value="Unassembled WGS sequence"/>
</dbReference>
<dbReference type="Pfam" id="PF05175">
    <property type="entry name" value="MTS"/>
    <property type="match status" value="1"/>
</dbReference>
<dbReference type="EMBL" id="RCNT01000001">
    <property type="protein sequence ID" value="RMA43603.1"/>
    <property type="molecule type" value="Genomic_DNA"/>
</dbReference>
<accession>A0A3L9YBN5</accession>
<keyword evidence="4" id="KW-0808">Transferase</keyword>
<protein>
    <submittedName>
        <fullName evidence="4">Methyltransferase domain-containing protein</fullName>
    </submittedName>
</protein>
<keyword evidence="5" id="KW-1185">Reference proteome</keyword>
<evidence type="ECO:0000256" key="2">
    <source>
        <dbReference type="ARBA" id="ARBA00022691"/>
    </source>
</evidence>
<dbReference type="PANTHER" id="PTHR47739:SF1">
    <property type="entry name" value="TRNA1(VAL) (ADENINE(37)-N6)-METHYLTRANSFERASE"/>
    <property type="match status" value="1"/>
</dbReference>
<dbReference type="GO" id="GO:0032259">
    <property type="term" value="P:methylation"/>
    <property type="evidence" value="ECO:0007669"/>
    <property type="project" value="UniProtKB-KW"/>
</dbReference>
<dbReference type="PANTHER" id="PTHR47739">
    <property type="entry name" value="TRNA1(VAL) (ADENINE(37)-N6)-METHYLTRANSFERASE"/>
    <property type="match status" value="1"/>
</dbReference>
<evidence type="ECO:0000313" key="4">
    <source>
        <dbReference type="EMBL" id="RMA43603.1"/>
    </source>
</evidence>
<dbReference type="SUPFAM" id="SSF53335">
    <property type="entry name" value="S-adenosyl-L-methionine-dependent methyltransferases"/>
    <property type="match status" value="1"/>
</dbReference>
<dbReference type="CDD" id="cd02440">
    <property type="entry name" value="AdoMet_MTases"/>
    <property type="match status" value="1"/>
</dbReference>
<feature type="domain" description="Methyltransferase small" evidence="3">
    <location>
        <begin position="35"/>
        <end position="181"/>
    </location>
</feature>
<comment type="caution">
    <text evidence="4">The sequence shown here is derived from an EMBL/GenBank/DDBJ whole genome shotgun (WGS) entry which is preliminary data.</text>
</comment>
<evidence type="ECO:0000256" key="1">
    <source>
        <dbReference type="ARBA" id="ARBA00022603"/>
    </source>
</evidence>
<dbReference type="InterPro" id="IPR050210">
    <property type="entry name" value="tRNA_Adenine-N(6)_MTase"/>
</dbReference>
<sequence>MFAEEDLTRDAFLGGRVQAWQPRHGYRAATDPVFLAAACDARPGQSVLELGCGAGVAGLCLAARVPGLRILGVERQAAYADLARRNGVDVVEADLTDLPDDLRRQSFDHVIANPPYYRAGHGTAADDPGREAALREDTPLDRWIAVAGRRLAPKGWLTMIQMTERLPDTLSALSGGFGSVTVLPLMPRQGRPAGRILLKARKAGRGPFTLLAPLCLHDGARHDRDGDSHGEIARAILRDGMPVVWGTPPKTRSI</sequence>